<organism evidence="3 4">
    <name type="scientific">Pseudonocardia aurantiaca</name>
    <dbReference type="NCBI Taxonomy" id="75290"/>
    <lineage>
        <taxon>Bacteria</taxon>
        <taxon>Bacillati</taxon>
        <taxon>Actinomycetota</taxon>
        <taxon>Actinomycetes</taxon>
        <taxon>Pseudonocardiales</taxon>
        <taxon>Pseudonocardiaceae</taxon>
        <taxon>Pseudonocardia</taxon>
    </lineage>
</organism>
<evidence type="ECO:0000313" key="3">
    <source>
        <dbReference type="EMBL" id="MFD1530165.1"/>
    </source>
</evidence>
<evidence type="ECO:0000259" key="2">
    <source>
        <dbReference type="Pfam" id="PF07726"/>
    </source>
</evidence>
<reference evidence="4" key="1">
    <citation type="journal article" date="2019" name="Int. J. Syst. Evol. Microbiol.">
        <title>The Global Catalogue of Microorganisms (GCM) 10K type strain sequencing project: providing services to taxonomists for standard genome sequencing and annotation.</title>
        <authorList>
            <consortium name="The Broad Institute Genomics Platform"/>
            <consortium name="The Broad Institute Genome Sequencing Center for Infectious Disease"/>
            <person name="Wu L."/>
            <person name="Ma J."/>
        </authorList>
    </citation>
    <scope>NUCLEOTIDE SEQUENCE [LARGE SCALE GENOMIC DNA]</scope>
    <source>
        <strain evidence="4">JCM 12165</strain>
    </source>
</reference>
<keyword evidence="4" id="KW-1185">Reference proteome</keyword>
<protein>
    <submittedName>
        <fullName evidence="3">AAA family ATPase</fullName>
    </submittedName>
</protein>
<feature type="region of interest" description="Disordered" evidence="1">
    <location>
        <begin position="70"/>
        <end position="91"/>
    </location>
</feature>
<name>A0ABW4FIS0_9PSEU</name>
<dbReference type="EMBL" id="JBHUCP010000007">
    <property type="protein sequence ID" value="MFD1530165.1"/>
    <property type="molecule type" value="Genomic_DNA"/>
</dbReference>
<evidence type="ECO:0000256" key="1">
    <source>
        <dbReference type="SAM" id="MobiDB-lite"/>
    </source>
</evidence>
<comment type="caution">
    <text evidence="3">The sequence shown here is derived from an EMBL/GenBank/DDBJ whole genome shotgun (WGS) entry which is preliminary data.</text>
</comment>
<evidence type="ECO:0000313" key="4">
    <source>
        <dbReference type="Proteomes" id="UP001597145"/>
    </source>
</evidence>
<dbReference type="InterPro" id="IPR011703">
    <property type="entry name" value="ATPase_AAA-3"/>
</dbReference>
<feature type="domain" description="ATPase AAA-3" evidence="2">
    <location>
        <begin position="10"/>
        <end position="75"/>
    </location>
</feature>
<sequence length="91" mass="9458">MFVALLARGHCLPEGVPDVTKNTKTLAVRTLATVTGSSFARLQLTPNLMPGDTVGTLVWRPSETFDVDIGPVFAPAGPAEEAPGDTHADAA</sequence>
<gene>
    <name evidence="3" type="ORF">ACFSCY_11995</name>
</gene>
<proteinExistence type="predicted"/>
<dbReference type="Pfam" id="PF07726">
    <property type="entry name" value="AAA_3"/>
    <property type="match status" value="1"/>
</dbReference>
<dbReference type="Proteomes" id="UP001597145">
    <property type="component" value="Unassembled WGS sequence"/>
</dbReference>
<accession>A0ABW4FIS0</accession>
<dbReference type="RefSeq" id="WP_379659743.1">
    <property type="nucleotide sequence ID" value="NZ_BAAAJG010000008.1"/>
</dbReference>